<dbReference type="Gene3D" id="3.80.10.10">
    <property type="entry name" value="Ribonuclease Inhibitor"/>
    <property type="match status" value="2"/>
</dbReference>
<dbReference type="KEGG" id="mbr:MONBRDRAFT_33936"/>
<evidence type="ECO:0000256" key="4">
    <source>
        <dbReference type="SAM" id="MobiDB-lite"/>
    </source>
</evidence>
<dbReference type="SMART" id="SM00032">
    <property type="entry name" value="CCP"/>
    <property type="match status" value="5"/>
</dbReference>
<dbReference type="EMBL" id="CH991568">
    <property type="protein sequence ID" value="EDQ86164.1"/>
    <property type="molecule type" value="Genomic_DNA"/>
</dbReference>
<dbReference type="STRING" id="81824.A9V8L3"/>
<feature type="chain" id="PRO_5002742824" description="Sushi domain-containing protein" evidence="6">
    <location>
        <begin position="21"/>
        <end position="825"/>
    </location>
</feature>
<dbReference type="PRINTS" id="PR00019">
    <property type="entry name" value="LEURICHRPT"/>
</dbReference>
<evidence type="ECO:0000313" key="8">
    <source>
        <dbReference type="EMBL" id="EDQ86164.1"/>
    </source>
</evidence>
<dbReference type="Proteomes" id="UP000001357">
    <property type="component" value="Unassembled WGS sequence"/>
</dbReference>
<feature type="region of interest" description="Disordered" evidence="4">
    <location>
        <begin position="782"/>
        <end position="825"/>
    </location>
</feature>
<dbReference type="eggNOG" id="KOG0619">
    <property type="taxonomic scope" value="Eukaryota"/>
</dbReference>
<evidence type="ECO:0000256" key="5">
    <source>
        <dbReference type="SAM" id="Phobius"/>
    </source>
</evidence>
<proteinExistence type="predicted"/>
<dbReference type="PANTHER" id="PTHR24366">
    <property type="entry name" value="IG(IMMUNOGLOBULIN) AND LRR(LEUCINE RICH REPEAT) DOMAINS"/>
    <property type="match status" value="1"/>
</dbReference>
<keyword evidence="9" id="KW-1185">Reference proteome</keyword>
<protein>
    <recommendedName>
        <fullName evidence="7">Sushi domain-containing protein</fullName>
    </recommendedName>
</protein>
<dbReference type="InterPro" id="IPR035976">
    <property type="entry name" value="Sushi/SCR/CCP_sf"/>
</dbReference>
<feature type="domain" description="Sushi" evidence="7">
    <location>
        <begin position="470"/>
        <end position="534"/>
    </location>
</feature>
<dbReference type="InterPro" id="IPR003591">
    <property type="entry name" value="Leu-rich_rpt_typical-subtyp"/>
</dbReference>
<sequence>MRSSSQAVLLAGMLLSITWTSSVVSAVARVACTASGTSQVCHCDETFVNCDYVIWDTFPSLAYQVTHLSLANNALTELARSDLVVTNVAGGSPFLYALQSLDLHGNQLDFIANQTFTPSYSRLTALDLSQNQLTRLEGAVFQRLSALNVLKLNQNDITSIGATVFADLTALRELDLSDNAITYIHPDAFAALTNLETLTLSLNLLTALPDGLFAACTSLTELGLAVNNISNIPENVFPDVQFTLRMGGNPSECSMSGSTPVCTCRPGFGGDNNVQTNVAYCSPVNCGDTITNISHVNATADCSADPYFEGASCIATCLPGYYGIPANSVPFTCGTGSTWEGEIVCKPRDCGTTIPNQAPNSDVVFTGSTLYGGGRATATCRAGFEGGGEVYTCGTAGVWTPEVSLRCSRVSCGSNIASLDTNKVRNVICVDNLYGDQCEVTCRTGYVGQSANYTCSADGVWRGSISCYGQQCGRTIPESAVDATSQCAGDSSFGGDNCYLGCALGYEGDPIEYRCSSSGTWTSLSATTLPTCSRITCPTTIDGVSELRRQNTCSSSSYGDTCISYCQTGYAGAPVHFSCSALGAWTGDRTQACTLKNCSALDVSVLTRDSFAASDNCLNGTYGDTCDVYCLEGLFISKTRIIVAMSAQMCNIPAATTAAGKAPSTANVGVYDEEGAKSISITGCSTTYGSRCRPVCRTGTVAAVGNDDVITCGADGNWRGIFRCEGQVAASSSDLSTGQAAGIAVGIVVLLGLAALVVVLLLMRRRDSKQLEAHKKNEFEMKLNKSAPGDSTMTRNPMLANPARSSRQGGTIYDVTPARPPKKPT</sequence>
<dbReference type="Pfam" id="PF00084">
    <property type="entry name" value="Sushi"/>
    <property type="match status" value="1"/>
</dbReference>
<dbReference type="PROSITE" id="PS51450">
    <property type="entry name" value="LRR"/>
    <property type="match status" value="2"/>
</dbReference>
<evidence type="ECO:0000256" key="6">
    <source>
        <dbReference type="SAM" id="SignalP"/>
    </source>
</evidence>
<keyword evidence="5" id="KW-1133">Transmembrane helix</keyword>
<dbReference type="InterPro" id="IPR001611">
    <property type="entry name" value="Leu-rich_rpt"/>
</dbReference>
<evidence type="ECO:0000259" key="7">
    <source>
        <dbReference type="PROSITE" id="PS50923"/>
    </source>
</evidence>
<dbReference type="PROSITE" id="PS50923">
    <property type="entry name" value="SUSHI"/>
    <property type="match status" value="2"/>
</dbReference>
<dbReference type="AlphaFoldDB" id="A9V8L3"/>
<keyword evidence="1" id="KW-0433">Leucine-rich repeat</keyword>
<dbReference type="OMA" id="FEGASCI"/>
<dbReference type="InParanoid" id="A9V8L3"/>
<dbReference type="RefSeq" id="XP_001749089.1">
    <property type="nucleotide sequence ID" value="XM_001749037.1"/>
</dbReference>
<evidence type="ECO:0000256" key="2">
    <source>
        <dbReference type="ARBA" id="ARBA00022737"/>
    </source>
</evidence>
<dbReference type="GeneID" id="5894287"/>
<keyword evidence="3" id="KW-1015">Disulfide bond</keyword>
<dbReference type="Pfam" id="PF13855">
    <property type="entry name" value="LRR_8"/>
    <property type="match status" value="2"/>
</dbReference>
<dbReference type="Gene3D" id="2.10.70.10">
    <property type="entry name" value="Complement Module, domain 1"/>
    <property type="match status" value="1"/>
</dbReference>
<evidence type="ECO:0000313" key="9">
    <source>
        <dbReference type="Proteomes" id="UP000001357"/>
    </source>
</evidence>
<gene>
    <name evidence="8" type="ORF">MONBRDRAFT_33936</name>
</gene>
<accession>A9V8L3</accession>
<dbReference type="SMART" id="SM00369">
    <property type="entry name" value="LRR_TYP"/>
    <property type="match status" value="6"/>
</dbReference>
<keyword evidence="2" id="KW-0677">Repeat</keyword>
<keyword evidence="5" id="KW-0812">Transmembrane</keyword>
<dbReference type="SUPFAM" id="SSF52058">
    <property type="entry name" value="L domain-like"/>
    <property type="match status" value="1"/>
</dbReference>
<name>A9V8L3_MONBE</name>
<dbReference type="PANTHER" id="PTHR24366:SF96">
    <property type="entry name" value="LEUCINE RICH REPEAT CONTAINING 53"/>
    <property type="match status" value="1"/>
</dbReference>
<evidence type="ECO:0000256" key="3">
    <source>
        <dbReference type="ARBA" id="ARBA00023157"/>
    </source>
</evidence>
<feature type="signal peptide" evidence="6">
    <location>
        <begin position="1"/>
        <end position="20"/>
    </location>
</feature>
<keyword evidence="6" id="KW-0732">Signal</keyword>
<reference evidence="8 9" key="1">
    <citation type="journal article" date="2008" name="Nature">
        <title>The genome of the choanoflagellate Monosiga brevicollis and the origin of metazoans.</title>
        <authorList>
            <consortium name="JGI Sequencing"/>
            <person name="King N."/>
            <person name="Westbrook M.J."/>
            <person name="Young S.L."/>
            <person name="Kuo A."/>
            <person name="Abedin M."/>
            <person name="Chapman J."/>
            <person name="Fairclough S."/>
            <person name="Hellsten U."/>
            <person name="Isogai Y."/>
            <person name="Letunic I."/>
            <person name="Marr M."/>
            <person name="Pincus D."/>
            <person name="Putnam N."/>
            <person name="Rokas A."/>
            <person name="Wright K.J."/>
            <person name="Zuzow R."/>
            <person name="Dirks W."/>
            <person name="Good M."/>
            <person name="Goodstein D."/>
            <person name="Lemons D."/>
            <person name="Li W."/>
            <person name="Lyons J.B."/>
            <person name="Morris A."/>
            <person name="Nichols S."/>
            <person name="Richter D.J."/>
            <person name="Salamov A."/>
            <person name="Bork P."/>
            <person name="Lim W.A."/>
            <person name="Manning G."/>
            <person name="Miller W.T."/>
            <person name="McGinnis W."/>
            <person name="Shapiro H."/>
            <person name="Tjian R."/>
            <person name="Grigoriev I.V."/>
            <person name="Rokhsar D."/>
        </authorList>
    </citation>
    <scope>NUCLEOTIDE SEQUENCE [LARGE SCALE GENOMIC DNA]</scope>
    <source>
        <strain evidence="9">MX1 / ATCC 50154</strain>
    </source>
</reference>
<keyword evidence="5" id="KW-0472">Membrane</keyword>
<dbReference type="InterPro" id="IPR000436">
    <property type="entry name" value="Sushi_SCR_CCP_dom"/>
</dbReference>
<feature type="transmembrane region" description="Helical" evidence="5">
    <location>
        <begin position="740"/>
        <end position="762"/>
    </location>
</feature>
<dbReference type="SUPFAM" id="SSF57535">
    <property type="entry name" value="Complement control module/SCR domain"/>
    <property type="match status" value="2"/>
</dbReference>
<organism evidence="8 9">
    <name type="scientific">Monosiga brevicollis</name>
    <name type="common">Choanoflagellate</name>
    <dbReference type="NCBI Taxonomy" id="81824"/>
    <lineage>
        <taxon>Eukaryota</taxon>
        <taxon>Choanoflagellata</taxon>
        <taxon>Craspedida</taxon>
        <taxon>Salpingoecidae</taxon>
        <taxon>Monosiga</taxon>
    </lineage>
</organism>
<dbReference type="InterPro" id="IPR032675">
    <property type="entry name" value="LRR_dom_sf"/>
</dbReference>
<evidence type="ECO:0000256" key="1">
    <source>
        <dbReference type="ARBA" id="ARBA00022614"/>
    </source>
</evidence>
<feature type="domain" description="Sushi" evidence="7">
    <location>
        <begin position="410"/>
        <end position="469"/>
    </location>
</feature>